<dbReference type="RefSeq" id="WP_187258417.1">
    <property type="nucleotide sequence ID" value="NZ_JBHULF010000006.1"/>
</dbReference>
<dbReference type="InterPro" id="IPR012336">
    <property type="entry name" value="Thioredoxin-like_fold"/>
</dbReference>
<evidence type="ECO:0000313" key="3">
    <source>
        <dbReference type="Proteomes" id="UP000765802"/>
    </source>
</evidence>
<keyword evidence="3" id="KW-1185">Reference proteome</keyword>
<evidence type="ECO:0000313" key="2">
    <source>
        <dbReference type="EMBL" id="MBC6493097.1"/>
    </source>
</evidence>
<dbReference type="EMBL" id="MBUA01000031">
    <property type="protein sequence ID" value="MBC6493097.1"/>
    <property type="molecule type" value="Genomic_DNA"/>
</dbReference>
<accession>A0ABR7MDS5</accession>
<organism evidence="2 3">
    <name type="scientific">Flavihumibacter stibioxidans</name>
    <dbReference type="NCBI Taxonomy" id="1834163"/>
    <lineage>
        <taxon>Bacteria</taxon>
        <taxon>Pseudomonadati</taxon>
        <taxon>Bacteroidota</taxon>
        <taxon>Chitinophagia</taxon>
        <taxon>Chitinophagales</taxon>
        <taxon>Chitinophagaceae</taxon>
        <taxon>Flavihumibacter</taxon>
    </lineage>
</organism>
<feature type="domain" description="Thioredoxin-like fold" evidence="1">
    <location>
        <begin position="13"/>
        <end position="172"/>
    </location>
</feature>
<name>A0ABR7MDS5_9BACT</name>
<dbReference type="Gene3D" id="3.40.30.10">
    <property type="entry name" value="Glutaredoxin"/>
    <property type="match status" value="1"/>
</dbReference>
<gene>
    <name evidence="2" type="ORF">BC349_18740</name>
</gene>
<evidence type="ECO:0000259" key="1">
    <source>
        <dbReference type="Pfam" id="PF13462"/>
    </source>
</evidence>
<proteinExistence type="predicted"/>
<sequence length="182" mass="20662">MSNPNKIEIIEPRTVWMGDAHAEISMVMYGDYESEACAKAQEVIDHLLKQFDGSIRFQFRHFPLTKIHQNAHKAAEAAVAAVQEGCFWEMHRLLFAHRKRLGSISLKEYAREAGLKDKNFIPKLVDSVYGWTVRADLLEGVEKGVRDVPAVFINSQLYNGRITVPSLSKALQELVPLKKKRA</sequence>
<protein>
    <submittedName>
        <fullName evidence="2">Disulfide bond formation protein DsbA</fullName>
    </submittedName>
</protein>
<dbReference type="InterPro" id="IPR036249">
    <property type="entry name" value="Thioredoxin-like_sf"/>
</dbReference>
<comment type="caution">
    <text evidence="2">The sequence shown here is derived from an EMBL/GenBank/DDBJ whole genome shotgun (WGS) entry which is preliminary data.</text>
</comment>
<dbReference type="Pfam" id="PF13462">
    <property type="entry name" value="Thioredoxin_4"/>
    <property type="match status" value="1"/>
</dbReference>
<dbReference type="Proteomes" id="UP000765802">
    <property type="component" value="Unassembled WGS sequence"/>
</dbReference>
<reference evidence="2 3" key="1">
    <citation type="submission" date="2016-07" db="EMBL/GenBank/DDBJ databases">
        <title>Genome analysis of Flavihumibacter stibioxidans YS-17.</title>
        <authorList>
            <person name="Shi K."/>
            <person name="Han Y."/>
            <person name="Wang G."/>
        </authorList>
    </citation>
    <scope>NUCLEOTIDE SEQUENCE [LARGE SCALE GENOMIC DNA]</scope>
    <source>
        <strain evidence="2 3">YS-17</strain>
    </source>
</reference>
<dbReference type="SUPFAM" id="SSF52833">
    <property type="entry name" value="Thioredoxin-like"/>
    <property type="match status" value="1"/>
</dbReference>